<accession>A0AB34JI56</accession>
<sequence length="156" mass="18173">MALSSVALCRRSLRHTECAPLQWSSVAVLYAVTWNIAAINNNPFEYWITHNDKDYNALMEAVQHFIDDPKSRDVPVSQVFSQSMWMELKELMIERGWDGIEQTDKLWRTDFSSRKIISEFMQDKTLGDKRLASMPDRYTNTINTVVCTQWFISEVA</sequence>
<proteinExistence type="predicted"/>
<keyword evidence="2" id="KW-1185">Reference proteome</keyword>
<dbReference type="Proteomes" id="UP001515480">
    <property type="component" value="Unassembled WGS sequence"/>
</dbReference>
<gene>
    <name evidence="1" type="ORF">AB1Y20_021934</name>
</gene>
<reference evidence="1 2" key="1">
    <citation type="journal article" date="2024" name="Science">
        <title>Giant polyketide synthase enzymes in the biosynthesis of giant marine polyether toxins.</title>
        <authorList>
            <person name="Fallon T.R."/>
            <person name="Shende V.V."/>
            <person name="Wierzbicki I.H."/>
            <person name="Pendleton A.L."/>
            <person name="Watervoot N.F."/>
            <person name="Auber R.P."/>
            <person name="Gonzalez D.J."/>
            <person name="Wisecaver J.H."/>
            <person name="Moore B.S."/>
        </authorList>
    </citation>
    <scope>NUCLEOTIDE SEQUENCE [LARGE SCALE GENOMIC DNA]</scope>
    <source>
        <strain evidence="1 2">12B1</strain>
    </source>
</reference>
<comment type="caution">
    <text evidence="1">The sequence shown here is derived from an EMBL/GenBank/DDBJ whole genome shotgun (WGS) entry which is preliminary data.</text>
</comment>
<protein>
    <submittedName>
        <fullName evidence="1">Uncharacterized protein</fullName>
    </submittedName>
</protein>
<evidence type="ECO:0000313" key="1">
    <source>
        <dbReference type="EMBL" id="KAL1520344.1"/>
    </source>
</evidence>
<dbReference type="EMBL" id="JBGBPQ010000008">
    <property type="protein sequence ID" value="KAL1520344.1"/>
    <property type="molecule type" value="Genomic_DNA"/>
</dbReference>
<dbReference type="AlphaFoldDB" id="A0AB34JI56"/>
<organism evidence="1 2">
    <name type="scientific">Prymnesium parvum</name>
    <name type="common">Toxic golden alga</name>
    <dbReference type="NCBI Taxonomy" id="97485"/>
    <lineage>
        <taxon>Eukaryota</taxon>
        <taxon>Haptista</taxon>
        <taxon>Haptophyta</taxon>
        <taxon>Prymnesiophyceae</taxon>
        <taxon>Prymnesiales</taxon>
        <taxon>Prymnesiaceae</taxon>
        <taxon>Prymnesium</taxon>
    </lineage>
</organism>
<name>A0AB34JI56_PRYPA</name>
<evidence type="ECO:0000313" key="2">
    <source>
        <dbReference type="Proteomes" id="UP001515480"/>
    </source>
</evidence>